<dbReference type="PANTHER" id="PTHR48109">
    <property type="entry name" value="DIHYDROOROTATE DEHYDROGENASE (QUINONE), MITOCHONDRIAL-RELATED"/>
    <property type="match status" value="1"/>
</dbReference>
<dbReference type="GO" id="GO:0006207">
    <property type="term" value="P:'de novo' pyrimidine nucleobase biosynthetic process"/>
    <property type="evidence" value="ECO:0007669"/>
    <property type="project" value="TreeGrafter"/>
</dbReference>
<evidence type="ECO:0000256" key="6">
    <source>
        <dbReference type="SAM" id="MobiDB-lite"/>
    </source>
</evidence>
<comment type="cofactor">
    <cofactor evidence="1">
        <name>FMN</name>
        <dbReference type="ChEBI" id="CHEBI:58210"/>
    </cofactor>
</comment>
<evidence type="ECO:0000313" key="8">
    <source>
        <dbReference type="EMBL" id="CAD6236602.1"/>
    </source>
</evidence>
<accession>A0A811NXV2</accession>
<comment type="caution">
    <text evidence="8">The sequence shown here is derived from an EMBL/GenBank/DDBJ whole genome shotgun (WGS) entry which is preliminary data.</text>
</comment>
<sequence length="151" mass="16035">MMPDSGEVDESDKTETKTNGGGSQQESYIDGKAFNWGHDSVGHCLGGVEVLIGWLFKSTELVNPLFALLDAEFAHSLAVKATAHGFVPREKRPDPPVLGLEVWGRKFANPIGLAAGFDKNAEAVEGLLGMGFGFVEVGSVTPLPQEGNPKP</sequence>
<name>A0A811NXV2_9POAL</name>
<feature type="region of interest" description="Disordered" evidence="6">
    <location>
        <begin position="1"/>
        <end position="26"/>
    </location>
</feature>
<protein>
    <recommendedName>
        <fullName evidence="7">Dihydroorotate dehydrogenase catalytic domain-containing protein</fullName>
    </recommendedName>
</protein>
<gene>
    <name evidence="8" type="ORF">NCGR_LOCUS24459</name>
</gene>
<feature type="domain" description="Dihydroorotate dehydrogenase catalytic" evidence="7">
    <location>
        <begin position="98"/>
        <end position="151"/>
    </location>
</feature>
<dbReference type="OrthoDB" id="14784at2759"/>
<dbReference type="InterPro" id="IPR013785">
    <property type="entry name" value="Aldolase_TIM"/>
</dbReference>
<reference evidence="8" key="1">
    <citation type="submission" date="2020-10" db="EMBL/GenBank/DDBJ databases">
        <authorList>
            <person name="Han B."/>
            <person name="Lu T."/>
            <person name="Zhao Q."/>
            <person name="Huang X."/>
            <person name="Zhao Y."/>
        </authorList>
    </citation>
    <scope>NUCLEOTIDE SEQUENCE</scope>
</reference>
<evidence type="ECO:0000313" key="9">
    <source>
        <dbReference type="Proteomes" id="UP000604825"/>
    </source>
</evidence>
<dbReference type="GO" id="GO:0004152">
    <property type="term" value="F:dihydroorotate dehydrogenase activity"/>
    <property type="evidence" value="ECO:0007669"/>
    <property type="project" value="TreeGrafter"/>
</dbReference>
<dbReference type="Pfam" id="PF01180">
    <property type="entry name" value="DHO_dh"/>
    <property type="match status" value="1"/>
</dbReference>
<keyword evidence="4" id="KW-0288">FMN</keyword>
<dbReference type="AlphaFoldDB" id="A0A811NXV2"/>
<dbReference type="GO" id="GO:0009220">
    <property type="term" value="P:pyrimidine ribonucleotide biosynthetic process"/>
    <property type="evidence" value="ECO:0007669"/>
    <property type="project" value="TreeGrafter"/>
</dbReference>
<dbReference type="InterPro" id="IPR050074">
    <property type="entry name" value="DHO_dehydrogenase"/>
</dbReference>
<proteinExistence type="predicted"/>
<organism evidence="8 9">
    <name type="scientific">Miscanthus lutarioriparius</name>
    <dbReference type="NCBI Taxonomy" id="422564"/>
    <lineage>
        <taxon>Eukaryota</taxon>
        <taxon>Viridiplantae</taxon>
        <taxon>Streptophyta</taxon>
        <taxon>Embryophyta</taxon>
        <taxon>Tracheophyta</taxon>
        <taxon>Spermatophyta</taxon>
        <taxon>Magnoliopsida</taxon>
        <taxon>Liliopsida</taxon>
        <taxon>Poales</taxon>
        <taxon>Poaceae</taxon>
        <taxon>PACMAD clade</taxon>
        <taxon>Panicoideae</taxon>
        <taxon>Andropogonodae</taxon>
        <taxon>Andropogoneae</taxon>
        <taxon>Saccharinae</taxon>
        <taxon>Miscanthus</taxon>
    </lineage>
</organism>
<comment type="pathway">
    <text evidence="2">Pyrimidine metabolism; UMP biosynthesis via de novo pathway.</text>
</comment>
<evidence type="ECO:0000259" key="7">
    <source>
        <dbReference type="Pfam" id="PF01180"/>
    </source>
</evidence>
<keyword evidence="5" id="KW-0560">Oxidoreductase</keyword>
<dbReference type="GO" id="GO:0005743">
    <property type="term" value="C:mitochondrial inner membrane"/>
    <property type="evidence" value="ECO:0007669"/>
    <property type="project" value="TreeGrafter"/>
</dbReference>
<evidence type="ECO:0000256" key="3">
    <source>
        <dbReference type="ARBA" id="ARBA00022630"/>
    </source>
</evidence>
<feature type="compositionally biased region" description="Acidic residues" evidence="6">
    <location>
        <begin position="1"/>
        <end position="10"/>
    </location>
</feature>
<keyword evidence="3" id="KW-0285">Flavoprotein</keyword>
<dbReference type="EMBL" id="CAJGYO010000006">
    <property type="protein sequence ID" value="CAD6236602.1"/>
    <property type="molecule type" value="Genomic_DNA"/>
</dbReference>
<dbReference type="PANTHER" id="PTHR48109:SF4">
    <property type="entry name" value="DIHYDROOROTATE DEHYDROGENASE (QUINONE), MITOCHONDRIAL"/>
    <property type="match status" value="1"/>
</dbReference>
<keyword evidence="9" id="KW-1185">Reference proteome</keyword>
<dbReference type="Gene3D" id="3.20.20.70">
    <property type="entry name" value="Aldolase class I"/>
    <property type="match status" value="1"/>
</dbReference>
<evidence type="ECO:0000256" key="2">
    <source>
        <dbReference type="ARBA" id="ARBA00004725"/>
    </source>
</evidence>
<evidence type="ECO:0000256" key="4">
    <source>
        <dbReference type="ARBA" id="ARBA00022643"/>
    </source>
</evidence>
<evidence type="ECO:0000256" key="5">
    <source>
        <dbReference type="ARBA" id="ARBA00023002"/>
    </source>
</evidence>
<evidence type="ECO:0000256" key="1">
    <source>
        <dbReference type="ARBA" id="ARBA00001917"/>
    </source>
</evidence>
<dbReference type="SUPFAM" id="SSF51395">
    <property type="entry name" value="FMN-linked oxidoreductases"/>
    <property type="match status" value="1"/>
</dbReference>
<dbReference type="InterPro" id="IPR005720">
    <property type="entry name" value="Dihydroorotate_DH_cat"/>
</dbReference>
<dbReference type="Proteomes" id="UP000604825">
    <property type="component" value="Unassembled WGS sequence"/>
</dbReference>